<dbReference type="GO" id="GO:0016282">
    <property type="term" value="C:eukaryotic 43S preinitiation complex"/>
    <property type="evidence" value="ECO:0007669"/>
    <property type="project" value="UniProtKB-UniRule"/>
</dbReference>
<dbReference type="AlphaFoldDB" id="A0A183ATT5"/>
<protein>
    <recommendedName>
        <fullName evidence="5">Eukaryotic translation initiation factor 3 subunit G</fullName>
        <shortName evidence="5">eIF3g</shortName>
    </recommendedName>
    <alternativeName>
        <fullName evidence="5">Eukaryotic translation initiation factor 3 RNA-binding subunit</fullName>
        <shortName evidence="5">eIF-3 RNA-binding subunit</shortName>
    </alternativeName>
    <alternativeName>
        <fullName evidence="5">Eukaryotic translation initiation factor 3 subunit 4</fullName>
    </alternativeName>
</protein>
<dbReference type="GO" id="GO:0005852">
    <property type="term" value="C:eukaryotic translation initiation factor 3 complex"/>
    <property type="evidence" value="ECO:0007669"/>
    <property type="project" value="UniProtKB-UniRule"/>
</dbReference>
<dbReference type="InterPro" id="IPR034240">
    <property type="entry name" value="eIF3G_RRM"/>
</dbReference>
<evidence type="ECO:0000256" key="3">
    <source>
        <dbReference type="ARBA" id="ARBA00022884"/>
    </source>
</evidence>
<reference evidence="10" key="1">
    <citation type="submission" date="2016-06" db="UniProtKB">
        <authorList>
            <consortium name="WormBaseParasite"/>
        </authorList>
    </citation>
    <scope>IDENTIFICATION</scope>
</reference>
<evidence type="ECO:0000256" key="5">
    <source>
        <dbReference type="HAMAP-Rule" id="MF_03006"/>
    </source>
</evidence>
<evidence type="ECO:0000313" key="10">
    <source>
        <dbReference type="WBParaSite" id="ECPE_0001040201-mRNA-1"/>
    </source>
</evidence>
<proteinExistence type="inferred from homology"/>
<accession>A0A183ATT5</accession>
<dbReference type="OrthoDB" id="1749473at2759"/>
<keyword evidence="1 5" id="KW-0963">Cytoplasm</keyword>
<comment type="subunit">
    <text evidence="5">Component of the eukaryotic translation initiation factor 3 (eIF-3) complex.</text>
</comment>
<dbReference type="PANTHER" id="PTHR10352">
    <property type="entry name" value="EUKARYOTIC TRANSLATION INITIATION FACTOR 3 SUBUNIT G"/>
    <property type="match status" value="1"/>
</dbReference>
<dbReference type="Proteomes" id="UP000272942">
    <property type="component" value="Unassembled WGS sequence"/>
</dbReference>
<dbReference type="InterPro" id="IPR012677">
    <property type="entry name" value="Nucleotide-bd_a/b_plait_sf"/>
</dbReference>
<dbReference type="Gene3D" id="3.30.70.330">
    <property type="match status" value="1"/>
</dbReference>
<dbReference type="InterPro" id="IPR017334">
    <property type="entry name" value="eIF3_g"/>
</dbReference>
<keyword evidence="3 6" id="KW-0694">RNA-binding</keyword>
<evidence type="ECO:0000313" key="8">
    <source>
        <dbReference type="EMBL" id="VDP86947.1"/>
    </source>
</evidence>
<dbReference type="PIRSF" id="PIRSF037949">
    <property type="entry name" value="Transl_init_eIF-3_RNA-bind"/>
    <property type="match status" value="1"/>
</dbReference>
<evidence type="ECO:0000256" key="6">
    <source>
        <dbReference type="PROSITE-ProRule" id="PRU00176"/>
    </source>
</evidence>
<dbReference type="GO" id="GO:0003723">
    <property type="term" value="F:RNA binding"/>
    <property type="evidence" value="ECO:0007669"/>
    <property type="project" value="UniProtKB-UniRule"/>
</dbReference>
<dbReference type="CDD" id="cd12408">
    <property type="entry name" value="RRM_eIF3G_like"/>
    <property type="match status" value="1"/>
</dbReference>
<keyword evidence="2 5" id="KW-0396">Initiation factor</keyword>
<dbReference type="Pfam" id="PF00076">
    <property type="entry name" value="RRM_1"/>
    <property type="match status" value="1"/>
</dbReference>
<evidence type="ECO:0000259" key="7">
    <source>
        <dbReference type="PROSITE" id="PS50102"/>
    </source>
</evidence>
<evidence type="ECO:0000256" key="2">
    <source>
        <dbReference type="ARBA" id="ARBA00022540"/>
    </source>
</evidence>
<keyword evidence="4 5" id="KW-0648">Protein biosynthesis</keyword>
<keyword evidence="9" id="KW-1185">Reference proteome</keyword>
<sequence>ENISANVFCQSHSSEDASIDCENLPPPKVTFDPERGIKIVVQYYGDENGDLIKEIKESRIEKRLVASQIAERKKWQKYGQAKDDPPGGNSANTYPGEVVTMQLVQARQPEQEQERQENEEIRTKVRVQAARCRYCKGSHFTHKCPNKSDMEAMQALREKLKGQAENAEDGTEKPVSSYSRCLPLPEPVVSTGRYLPPQLRGAAGVSSILGGSGSGTGEKRQLEGYTIRVTNLPSETTGDDLKRIFSSFGHVTRIFPAKDKHTQQNRGFAFISYSKYEEATAAIYGVNGLRHNHVVLKVDWAK</sequence>
<evidence type="ECO:0000313" key="9">
    <source>
        <dbReference type="Proteomes" id="UP000272942"/>
    </source>
</evidence>
<dbReference type="EMBL" id="UZAN01048975">
    <property type="protein sequence ID" value="VDP86947.1"/>
    <property type="molecule type" value="Genomic_DNA"/>
</dbReference>
<feature type="domain" description="RRM" evidence="7">
    <location>
        <begin position="225"/>
        <end position="302"/>
    </location>
</feature>
<dbReference type="InterPro" id="IPR024675">
    <property type="entry name" value="eIF3g_N"/>
</dbReference>
<comment type="similarity">
    <text evidence="5">Belongs to the eIF-3 subunit G family.</text>
</comment>
<dbReference type="WBParaSite" id="ECPE_0001040201-mRNA-1">
    <property type="protein sequence ID" value="ECPE_0001040201-mRNA-1"/>
    <property type="gene ID" value="ECPE_0001040201"/>
</dbReference>
<dbReference type="SUPFAM" id="SSF54928">
    <property type="entry name" value="RNA-binding domain, RBD"/>
    <property type="match status" value="1"/>
</dbReference>
<dbReference type="Pfam" id="PF12353">
    <property type="entry name" value="eIF3g"/>
    <property type="match status" value="1"/>
</dbReference>
<name>A0A183ATT5_9TREM</name>
<evidence type="ECO:0000256" key="1">
    <source>
        <dbReference type="ARBA" id="ARBA00022490"/>
    </source>
</evidence>
<dbReference type="InterPro" id="IPR035979">
    <property type="entry name" value="RBD_domain_sf"/>
</dbReference>
<dbReference type="GO" id="GO:0001732">
    <property type="term" value="P:formation of cytoplasmic translation initiation complex"/>
    <property type="evidence" value="ECO:0007669"/>
    <property type="project" value="UniProtKB-UniRule"/>
</dbReference>
<comment type="subcellular location">
    <subcellularLocation>
        <location evidence="5">Cytoplasm</location>
    </subcellularLocation>
</comment>
<gene>
    <name evidence="8" type="ORF">ECPE_LOCUS10371</name>
</gene>
<dbReference type="InterPro" id="IPR000504">
    <property type="entry name" value="RRM_dom"/>
</dbReference>
<reference evidence="8 9" key="2">
    <citation type="submission" date="2018-11" db="EMBL/GenBank/DDBJ databases">
        <authorList>
            <consortium name="Pathogen Informatics"/>
        </authorList>
    </citation>
    <scope>NUCLEOTIDE SEQUENCE [LARGE SCALE GENOMIC DNA]</scope>
    <source>
        <strain evidence="8 9">Egypt</strain>
    </source>
</reference>
<comment type="function">
    <text evidence="5">RNA-binding component of the eukaryotic translation initiation factor 3 (eIF-3) complex, which is involved in protein synthesis of a specialized repertoire of mRNAs and, together with other initiation factors, stimulates binding of mRNA and methionyl-tRNAi to the 40S ribosome. The eIF-3 complex specifically targets and initiates translation of a subset of mRNAs involved in cell proliferation. This subunit can bind 18S rRNA.</text>
</comment>
<dbReference type="SMART" id="SM00360">
    <property type="entry name" value="RRM"/>
    <property type="match status" value="1"/>
</dbReference>
<evidence type="ECO:0000256" key="4">
    <source>
        <dbReference type="ARBA" id="ARBA00022917"/>
    </source>
</evidence>
<dbReference type="HAMAP" id="MF_03006">
    <property type="entry name" value="eIF3g"/>
    <property type="match status" value="1"/>
</dbReference>
<dbReference type="GO" id="GO:0033290">
    <property type="term" value="C:eukaryotic 48S preinitiation complex"/>
    <property type="evidence" value="ECO:0007669"/>
    <property type="project" value="UniProtKB-UniRule"/>
</dbReference>
<organism evidence="10">
    <name type="scientific">Echinostoma caproni</name>
    <dbReference type="NCBI Taxonomy" id="27848"/>
    <lineage>
        <taxon>Eukaryota</taxon>
        <taxon>Metazoa</taxon>
        <taxon>Spiralia</taxon>
        <taxon>Lophotrochozoa</taxon>
        <taxon>Platyhelminthes</taxon>
        <taxon>Trematoda</taxon>
        <taxon>Digenea</taxon>
        <taxon>Plagiorchiida</taxon>
        <taxon>Echinostomata</taxon>
        <taxon>Echinostomatoidea</taxon>
        <taxon>Echinostomatidae</taxon>
        <taxon>Echinostoma</taxon>
    </lineage>
</organism>
<dbReference type="CDD" id="cd12933">
    <property type="entry name" value="eIF3G"/>
    <property type="match status" value="1"/>
</dbReference>
<dbReference type="PROSITE" id="PS50102">
    <property type="entry name" value="RRM"/>
    <property type="match status" value="1"/>
</dbReference>
<dbReference type="GO" id="GO:0003743">
    <property type="term" value="F:translation initiation factor activity"/>
    <property type="evidence" value="ECO:0007669"/>
    <property type="project" value="UniProtKB-UniRule"/>
</dbReference>